<dbReference type="EMBL" id="JAHVAH010000001">
    <property type="protein sequence ID" value="MBW0144432.1"/>
    <property type="molecule type" value="Genomic_DNA"/>
</dbReference>
<keyword evidence="2" id="KW-1185">Reference proteome</keyword>
<proteinExistence type="predicted"/>
<gene>
    <name evidence="1" type="ORF">KTQ36_03875</name>
</gene>
<name>A0ABS6V4F9_9SPHN</name>
<protein>
    <submittedName>
        <fullName evidence="1">Uncharacterized protein</fullName>
    </submittedName>
</protein>
<evidence type="ECO:0000313" key="1">
    <source>
        <dbReference type="EMBL" id="MBW0144432.1"/>
    </source>
</evidence>
<dbReference type="RefSeq" id="WP_218632429.1">
    <property type="nucleotide sequence ID" value="NZ_JAHVAH010000001.1"/>
</dbReference>
<evidence type="ECO:0000313" key="2">
    <source>
        <dbReference type="Proteomes" id="UP000698028"/>
    </source>
</evidence>
<organism evidence="1 2">
    <name type="scientific">Sphingomicrobium clamense</name>
    <dbReference type="NCBI Taxonomy" id="2851013"/>
    <lineage>
        <taxon>Bacteria</taxon>
        <taxon>Pseudomonadati</taxon>
        <taxon>Pseudomonadota</taxon>
        <taxon>Alphaproteobacteria</taxon>
        <taxon>Sphingomonadales</taxon>
        <taxon>Sphingomonadaceae</taxon>
        <taxon>Sphingomicrobium</taxon>
    </lineage>
</organism>
<accession>A0ABS6V4F9</accession>
<sequence>MRIGFLFNHDQPHQVAHSLPIALELIRRGGHQVKLAHSNSAIKAEMDRIAALYGMKIASRRLKGSRLGPLNAVADKLWPSRRLAVLGRNYDWFESLDILVVTEKTSLRIRKKNGVSNLKIVHARHGAGDRAIGFSPDSRGFDLSLLAGPKIKERYLEAGVPGDRMATTGYVKFDLPDPPRPEMKFADPSKPTILYNPHPSPLLSSWYEMGNAILEAIVKDGRYNLIFAPHAMLFQRPIQASLEKFTLSRVRRPRAELLNAPNVHADFGGPHLFDMSYTTHCDIYLGDVSSQVYEFLRHPRPALFADAHGVGRTDDVNFRHWQAGPLVQPGDDIIAAIDHAVASHDQYRAAQEYLFARTFDVTHESAAKRAADAILSRFEAKEVRAERAA</sequence>
<comment type="caution">
    <text evidence="1">The sequence shown here is derived from an EMBL/GenBank/DDBJ whole genome shotgun (WGS) entry which is preliminary data.</text>
</comment>
<dbReference type="Proteomes" id="UP000698028">
    <property type="component" value="Unassembled WGS sequence"/>
</dbReference>
<reference evidence="1 2" key="1">
    <citation type="submission" date="2021-07" db="EMBL/GenBank/DDBJ databases">
        <title>The draft genome sequence of Sphingomicrobium sp. B8.</title>
        <authorList>
            <person name="Mu L."/>
        </authorList>
    </citation>
    <scope>NUCLEOTIDE SEQUENCE [LARGE SCALE GENOMIC DNA]</scope>
    <source>
        <strain evidence="1 2">B8</strain>
    </source>
</reference>